<evidence type="ECO:0000313" key="7">
    <source>
        <dbReference type="EMBL" id="KKK70315.1"/>
    </source>
</evidence>
<keyword evidence="2 5" id="KW-0812">Transmembrane</keyword>
<comment type="subcellular location">
    <subcellularLocation>
        <location evidence="1">Membrane</location>
        <topology evidence="1">Multi-pass membrane protein</topology>
    </subcellularLocation>
</comment>
<keyword evidence="3 5" id="KW-1133">Transmembrane helix</keyword>
<evidence type="ECO:0000256" key="5">
    <source>
        <dbReference type="SAM" id="Phobius"/>
    </source>
</evidence>
<protein>
    <recommendedName>
        <fullName evidence="6">ABC transmembrane type-1 domain-containing protein</fullName>
    </recommendedName>
</protein>
<sequence>FKPSIFTLIIMMSAFFWVGPVKTVRSIGLQIREEVYIEASRSMGASGARIIFRHMVPLLVPYAFASMALYVPGAIVYESTISLLGLGDPTIVTWGQILHDALSGGAVLNRQWWWVVPPGLTIAMMGMTFAFIGFAMDKILHPRLRTR</sequence>
<dbReference type="PANTHER" id="PTHR43839:SF1">
    <property type="entry name" value="OPPC IN A BINDING PROTEIN-DEPENDENT TRANSPORT SYSTEM"/>
    <property type="match status" value="1"/>
</dbReference>
<proteinExistence type="predicted"/>
<feature type="non-terminal residue" evidence="7">
    <location>
        <position position="1"/>
    </location>
</feature>
<organism evidence="7">
    <name type="scientific">marine sediment metagenome</name>
    <dbReference type="NCBI Taxonomy" id="412755"/>
    <lineage>
        <taxon>unclassified sequences</taxon>
        <taxon>metagenomes</taxon>
        <taxon>ecological metagenomes</taxon>
    </lineage>
</organism>
<evidence type="ECO:0000256" key="4">
    <source>
        <dbReference type="ARBA" id="ARBA00023136"/>
    </source>
</evidence>
<dbReference type="GO" id="GO:0016020">
    <property type="term" value="C:membrane"/>
    <property type="evidence" value="ECO:0007669"/>
    <property type="project" value="UniProtKB-SubCell"/>
</dbReference>
<dbReference type="SUPFAM" id="SSF161098">
    <property type="entry name" value="MetI-like"/>
    <property type="match status" value="1"/>
</dbReference>
<name>A0A0F8Y9D9_9ZZZZ</name>
<dbReference type="PROSITE" id="PS50928">
    <property type="entry name" value="ABC_TM1"/>
    <property type="match status" value="1"/>
</dbReference>
<dbReference type="Pfam" id="PF00528">
    <property type="entry name" value="BPD_transp_1"/>
    <property type="match status" value="1"/>
</dbReference>
<feature type="domain" description="ABC transmembrane type-1" evidence="6">
    <location>
        <begin position="1"/>
        <end position="133"/>
    </location>
</feature>
<accession>A0A0F8Y9D9</accession>
<keyword evidence="4 5" id="KW-0472">Membrane</keyword>
<evidence type="ECO:0000256" key="1">
    <source>
        <dbReference type="ARBA" id="ARBA00004141"/>
    </source>
</evidence>
<feature type="transmembrane region" description="Helical" evidence="5">
    <location>
        <begin position="112"/>
        <end position="135"/>
    </location>
</feature>
<evidence type="ECO:0000259" key="6">
    <source>
        <dbReference type="PROSITE" id="PS50928"/>
    </source>
</evidence>
<dbReference type="EMBL" id="LAZR01058244">
    <property type="protein sequence ID" value="KKK70315.1"/>
    <property type="molecule type" value="Genomic_DNA"/>
</dbReference>
<comment type="caution">
    <text evidence="7">The sequence shown here is derived from an EMBL/GenBank/DDBJ whole genome shotgun (WGS) entry which is preliminary data.</text>
</comment>
<dbReference type="Gene3D" id="1.10.3720.10">
    <property type="entry name" value="MetI-like"/>
    <property type="match status" value="1"/>
</dbReference>
<dbReference type="InterPro" id="IPR035906">
    <property type="entry name" value="MetI-like_sf"/>
</dbReference>
<gene>
    <name evidence="7" type="ORF">LCGC14_2925220</name>
</gene>
<dbReference type="CDD" id="cd06261">
    <property type="entry name" value="TM_PBP2"/>
    <property type="match status" value="1"/>
</dbReference>
<dbReference type="GO" id="GO:0055085">
    <property type="term" value="P:transmembrane transport"/>
    <property type="evidence" value="ECO:0007669"/>
    <property type="project" value="InterPro"/>
</dbReference>
<evidence type="ECO:0000256" key="3">
    <source>
        <dbReference type="ARBA" id="ARBA00022989"/>
    </source>
</evidence>
<dbReference type="PANTHER" id="PTHR43839">
    <property type="entry name" value="OPPC IN A BINDING PROTEIN-DEPENDENT TRANSPORT SYSTEM"/>
    <property type="match status" value="1"/>
</dbReference>
<feature type="transmembrane region" description="Helical" evidence="5">
    <location>
        <begin position="59"/>
        <end position="77"/>
    </location>
</feature>
<evidence type="ECO:0000256" key="2">
    <source>
        <dbReference type="ARBA" id="ARBA00022692"/>
    </source>
</evidence>
<reference evidence="7" key="1">
    <citation type="journal article" date="2015" name="Nature">
        <title>Complex archaea that bridge the gap between prokaryotes and eukaryotes.</title>
        <authorList>
            <person name="Spang A."/>
            <person name="Saw J.H."/>
            <person name="Jorgensen S.L."/>
            <person name="Zaremba-Niedzwiedzka K."/>
            <person name="Martijn J."/>
            <person name="Lind A.E."/>
            <person name="van Eijk R."/>
            <person name="Schleper C."/>
            <person name="Guy L."/>
            <person name="Ettema T.J."/>
        </authorList>
    </citation>
    <scope>NUCLEOTIDE SEQUENCE</scope>
</reference>
<dbReference type="InterPro" id="IPR000515">
    <property type="entry name" value="MetI-like"/>
</dbReference>
<dbReference type="AlphaFoldDB" id="A0A0F8Y9D9"/>
<feature type="transmembrane region" description="Helical" evidence="5">
    <location>
        <begin position="6"/>
        <end position="24"/>
    </location>
</feature>